<protein>
    <submittedName>
        <fullName evidence="2">Uncharacterized protein</fullName>
    </submittedName>
</protein>
<evidence type="ECO:0000256" key="1">
    <source>
        <dbReference type="SAM" id="SignalP"/>
    </source>
</evidence>
<gene>
    <name evidence="2" type="ORF">H8K55_04705</name>
</gene>
<comment type="caution">
    <text evidence="2">The sequence shown here is derived from an EMBL/GenBank/DDBJ whole genome shotgun (WGS) entry which is preliminary data.</text>
</comment>
<name>A0ABR6Y8I7_9BURK</name>
<reference evidence="2 3" key="1">
    <citation type="submission" date="2020-08" db="EMBL/GenBank/DDBJ databases">
        <title>Novel species isolated from subtropical streams in China.</title>
        <authorList>
            <person name="Lu H."/>
        </authorList>
    </citation>
    <scope>NUCLEOTIDE SEQUENCE [LARGE SCALE GENOMIC DNA]</scope>
    <source>
        <strain evidence="2 3">LX15W</strain>
    </source>
</reference>
<dbReference type="EMBL" id="JACOGA010000003">
    <property type="protein sequence ID" value="MBC3872880.1"/>
    <property type="molecule type" value="Genomic_DNA"/>
</dbReference>
<feature type="signal peptide" evidence="1">
    <location>
        <begin position="1"/>
        <end position="38"/>
    </location>
</feature>
<organism evidence="2 3">
    <name type="scientific">Undibacterium flavidum</name>
    <dbReference type="NCBI Taxonomy" id="2762297"/>
    <lineage>
        <taxon>Bacteria</taxon>
        <taxon>Pseudomonadati</taxon>
        <taxon>Pseudomonadota</taxon>
        <taxon>Betaproteobacteria</taxon>
        <taxon>Burkholderiales</taxon>
        <taxon>Oxalobacteraceae</taxon>
        <taxon>Undibacterium</taxon>
    </lineage>
</organism>
<evidence type="ECO:0000313" key="3">
    <source>
        <dbReference type="Proteomes" id="UP000624279"/>
    </source>
</evidence>
<keyword evidence="1" id="KW-0732">Signal</keyword>
<sequence length="146" mass="16389">MNIDTKSRAKITVKITAKLHFSAGLALLASTFFFSQHAAAGLVDLKWNEQGQFQHSAEIKAGGFLEVCGKLPAGLKIDWQYKSQQALDFNIHYHEGKKLSVPVKHQAKQTVAEQFEVKVAQDYCWMWSNKSKEATTVDLSLHRVAQ</sequence>
<accession>A0ABR6Y8I7</accession>
<dbReference type="RefSeq" id="WP_186940915.1">
    <property type="nucleotide sequence ID" value="NZ_JACOGA010000003.1"/>
</dbReference>
<feature type="chain" id="PRO_5045556177" evidence="1">
    <location>
        <begin position="39"/>
        <end position="146"/>
    </location>
</feature>
<evidence type="ECO:0000313" key="2">
    <source>
        <dbReference type="EMBL" id="MBC3872880.1"/>
    </source>
</evidence>
<keyword evidence="3" id="KW-1185">Reference proteome</keyword>
<proteinExistence type="predicted"/>
<dbReference type="Proteomes" id="UP000624279">
    <property type="component" value="Unassembled WGS sequence"/>
</dbReference>